<proteinExistence type="predicted"/>
<dbReference type="EMBL" id="JAUJYO010000009">
    <property type="protein sequence ID" value="KAK1309086.1"/>
    <property type="molecule type" value="Genomic_DNA"/>
</dbReference>
<name>A0AAV9E6M2_ACOCL</name>
<sequence length="73" mass="7832">MLIEMYKGNIMTSPKGDSGSGPHVRGPNIGSTTASTTCRGSLGLRMESYGSLQQQQHHHHQFIFVAAASFVSP</sequence>
<comment type="caution">
    <text evidence="2">The sequence shown here is derived from an EMBL/GenBank/DDBJ whole genome shotgun (WGS) entry which is preliminary data.</text>
</comment>
<organism evidence="2 3">
    <name type="scientific">Acorus calamus</name>
    <name type="common">Sweet flag</name>
    <dbReference type="NCBI Taxonomy" id="4465"/>
    <lineage>
        <taxon>Eukaryota</taxon>
        <taxon>Viridiplantae</taxon>
        <taxon>Streptophyta</taxon>
        <taxon>Embryophyta</taxon>
        <taxon>Tracheophyta</taxon>
        <taxon>Spermatophyta</taxon>
        <taxon>Magnoliopsida</taxon>
        <taxon>Liliopsida</taxon>
        <taxon>Acoraceae</taxon>
        <taxon>Acorus</taxon>
    </lineage>
</organism>
<dbReference type="AlphaFoldDB" id="A0AAV9E6M2"/>
<accession>A0AAV9E6M2</accession>
<evidence type="ECO:0000313" key="2">
    <source>
        <dbReference type="EMBL" id="KAK1309086.1"/>
    </source>
</evidence>
<gene>
    <name evidence="2" type="ORF">QJS10_CPA09g01193</name>
</gene>
<evidence type="ECO:0000313" key="3">
    <source>
        <dbReference type="Proteomes" id="UP001180020"/>
    </source>
</evidence>
<feature type="region of interest" description="Disordered" evidence="1">
    <location>
        <begin position="11"/>
        <end position="36"/>
    </location>
</feature>
<keyword evidence="3" id="KW-1185">Reference proteome</keyword>
<protein>
    <submittedName>
        <fullName evidence="2">Uncharacterized protein</fullName>
    </submittedName>
</protein>
<evidence type="ECO:0000256" key="1">
    <source>
        <dbReference type="SAM" id="MobiDB-lite"/>
    </source>
</evidence>
<reference evidence="2" key="2">
    <citation type="submission" date="2023-06" db="EMBL/GenBank/DDBJ databases">
        <authorList>
            <person name="Ma L."/>
            <person name="Liu K.-W."/>
            <person name="Li Z."/>
            <person name="Hsiao Y.-Y."/>
            <person name="Qi Y."/>
            <person name="Fu T."/>
            <person name="Tang G."/>
            <person name="Zhang D."/>
            <person name="Sun W.-H."/>
            <person name="Liu D.-K."/>
            <person name="Li Y."/>
            <person name="Chen G.-Z."/>
            <person name="Liu X.-D."/>
            <person name="Liao X.-Y."/>
            <person name="Jiang Y.-T."/>
            <person name="Yu X."/>
            <person name="Hao Y."/>
            <person name="Huang J."/>
            <person name="Zhao X.-W."/>
            <person name="Ke S."/>
            <person name="Chen Y.-Y."/>
            <person name="Wu W.-L."/>
            <person name="Hsu J.-L."/>
            <person name="Lin Y.-F."/>
            <person name="Huang M.-D."/>
            <person name="Li C.-Y."/>
            <person name="Huang L."/>
            <person name="Wang Z.-W."/>
            <person name="Zhao X."/>
            <person name="Zhong W.-Y."/>
            <person name="Peng D.-H."/>
            <person name="Ahmad S."/>
            <person name="Lan S."/>
            <person name="Zhang J.-S."/>
            <person name="Tsai W.-C."/>
            <person name="Van De Peer Y."/>
            <person name="Liu Z.-J."/>
        </authorList>
    </citation>
    <scope>NUCLEOTIDE SEQUENCE</scope>
    <source>
        <strain evidence="2">CP</strain>
        <tissue evidence="2">Leaves</tissue>
    </source>
</reference>
<dbReference type="Proteomes" id="UP001180020">
    <property type="component" value="Unassembled WGS sequence"/>
</dbReference>
<reference evidence="2" key="1">
    <citation type="journal article" date="2023" name="Nat. Commun.">
        <title>Diploid and tetraploid genomes of Acorus and the evolution of monocots.</title>
        <authorList>
            <person name="Ma L."/>
            <person name="Liu K.W."/>
            <person name="Li Z."/>
            <person name="Hsiao Y.Y."/>
            <person name="Qi Y."/>
            <person name="Fu T."/>
            <person name="Tang G.D."/>
            <person name="Zhang D."/>
            <person name="Sun W.H."/>
            <person name="Liu D.K."/>
            <person name="Li Y."/>
            <person name="Chen G.Z."/>
            <person name="Liu X.D."/>
            <person name="Liao X.Y."/>
            <person name="Jiang Y.T."/>
            <person name="Yu X."/>
            <person name="Hao Y."/>
            <person name="Huang J."/>
            <person name="Zhao X.W."/>
            <person name="Ke S."/>
            <person name="Chen Y.Y."/>
            <person name="Wu W.L."/>
            <person name="Hsu J.L."/>
            <person name="Lin Y.F."/>
            <person name="Huang M.D."/>
            <person name="Li C.Y."/>
            <person name="Huang L."/>
            <person name="Wang Z.W."/>
            <person name="Zhao X."/>
            <person name="Zhong W.Y."/>
            <person name="Peng D.H."/>
            <person name="Ahmad S."/>
            <person name="Lan S."/>
            <person name="Zhang J.S."/>
            <person name="Tsai W.C."/>
            <person name="Van de Peer Y."/>
            <person name="Liu Z.J."/>
        </authorList>
    </citation>
    <scope>NUCLEOTIDE SEQUENCE</scope>
    <source>
        <strain evidence="2">CP</strain>
    </source>
</reference>